<name>A0A834LJU1_RHOSS</name>
<protein>
    <submittedName>
        <fullName evidence="2">Uncharacterized protein</fullName>
    </submittedName>
</protein>
<dbReference type="Proteomes" id="UP000626092">
    <property type="component" value="Unassembled WGS sequence"/>
</dbReference>
<gene>
    <name evidence="2" type="ORF">RHSIM_Rhsim07G0156300</name>
</gene>
<keyword evidence="3" id="KW-1185">Reference proteome</keyword>
<dbReference type="AlphaFoldDB" id="A0A834LJU1"/>
<dbReference type="OrthoDB" id="1813555at2759"/>
<evidence type="ECO:0000256" key="1">
    <source>
        <dbReference type="SAM" id="MobiDB-lite"/>
    </source>
</evidence>
<reference evidence="2" key="1">
    <citation type="submission" date="2019-11" db="EMBL/GenBank/DDBJ databases">
        <authorList>
            <person name="Liu Y."/>
            <person name="Hou J."/>
            <person name="Li T.-Q."/>
            <person name="Guan C.-H."/>
            <person name="Wu X."/>
            <person name="Wu H.-Z."/>
            <person name="Ling F."/>
            <person name="Zhang R."/>
            <person name="Shi X.-G."/>
            <person name="Ren J.-P."/>
            <person name="Chen E.-F."/>
            <person name="Sun J.-M."/>
        </authorList>
    </citation>
    <scope>NUCLEOTIDE SEQUENCE</scope>
    <source>
        <strain evidence="2">Adult_tree_wgs_1</strain>
        <tissue evidence="2">Leaves</tissue>
    </source>
</reference>
<feature type="region of interest" description="Disordered" evidence="1">
    <location>
        <begin position="22"/>
        <end position="67"/>
    </location>
</feature>
<evidence type="ECO:0000313" key="3">
    <source>
        <dbReference type="Proteomes" id="UP000626092"/>
    </source>
</evidence>
<sequence>MAEGTISFAEGLGLKALDSNEVRRQQKHVRSSPMISTHKPSDLCSPKESSPTISLPKIIQKTSPSRRLQQVFEEELLRDSKGHQQTSGNPSLE</sequence>
<evidence type="ECO:0000313" key="2">
    <source>
        <dbReference type="EMBL" id="KAF7139205.1"/>
    </source>
</evidence>
<accession>A0A834LJU1</accession>
<comment type="caution">
    <text evidence="2">The sequence shown here is derived from an EMBL/GenBank/DDBJ whole genome shotgun (WGS) entry which is preliminary data.</text>
</comment>
<dbReference type="EMBL" id="WJXA01000007">
    <property type="protein sequence ID" value="KAF7139205.1"/>
    <property type="molecule type" value="Genomic_DNA"/>
</dbReference>
<proteinExistence type="predicted"/>
<organism evidence="2 3">
    <name type="scientific">Rhododendron simsii</name>
    <name type="common">Sims's rhododendron</name>
    <dbReference type="NCBI Taxonomy" id="118357"/>
    <lineage>
        <taxon>Eukaryota</taxon>
        <taxon>Viridiplantae</taxon>
        <taxon>Streptophyta</taxon>
        <taxon>Embryophyta</taxon>
        <taxon>Tracheophyta</taxon>
        <taxon>Spermatophyta</taxon>
        <taxon>Magnoliopsida</taxon>
        <taxon>eudicotyledons</taxon>
        <taxon>Gunneridae</taxon>
        <taxon>Pentapetalae</taxon>
        <taxon>asterids</taxon>
        <taxon>Ericales</taxon>
        <taxon>Ericaceae</taxon>
        <taxon>Ericoideae</taxon>
        <taxon>Rhodoreae</taxon>
        <taxon>Rhododendron</taxon>
    </lineage>
</organism>